<dbReference type="Pfam" id="PF00020">
    <property type="entry name" value="TNFR_c6"/>
    <property type="match status" value="2"/>
</dbReference>
<evidence type="ECO:0000313" key="5">
    <source>
        <dbReference type="EnsemblMetazoa" id="XP_011677823"/>
    </source>
</evidence>
<organism evidence="5 6">
    <name type="scientific">Strongylocentrotus purpuratus</name>
    <name type="common">Purple sea urchin</name>
    <dbReference type="NCBI Taxonomy" id="7668"/>
    <lineage>
        <taxon>Eukaryota</taxon>
        <taxon>Metazoa</taxon>
        <taxon>Echinodermata</taxon>
        <taxon>Eleutherozoa</taxon>
        <taxon>Echinozoa</taxon>
        <taxon>Echinoidea</taxon>
        <taxon>Euechinoidea</taxon>
        <taxon>Echinacea</taxon>
        <taxon>Camarodonta</taxon>
        <taxon>Echinidea</taxon>
        <taxon>Strongylocentrotidae</taxon>
        <taxon>Strongylocentrotus</taxon>
    </lineage>
</organism>
<dbReference type="CDD" id="cd00185">
    <property type="entry name" value="TNFRSF"/>
    <property type="match status" value="1"/>
</dbReference>
<keyword evidence="2" id="KW-1133">Transmembrane helix</keyword>
<dbReference type="GO" id="GO:0015026">
    <property type="term" value="F:coreceptor activity"/>
    <property type="evidence" value="ECO:0000318"/>
    <property type="project" value="GO_Central"/>
</dbReference>
<proteinExistence type="predicted"/>
<dbReference type="InParanoid" id="A0A7M7HHW4"/>
<name>A0A7M7HHW4_STRPU</name>
<dbReference type="OMA" id="HNACTSK"/>
<dbReference type="InterPro" id="IPR001368">
    <property type="entry name" value="TNFR/NGFR_Cys_rich_reg"/>
</dbReference>
<feature type="disulfide bond" evidence="1">
    <location>
        <begin position="48"/>
        <end position="61"/>
    </location>
</feature>
<dbReference type="GO" id="GO:0009986">
    <property type="term" value="C:cell surface"/>
    <property type="evidence" value="ECO:0000318"/>
    <property type="project" value="GO_Central"/>
</dbReference>
<dbReference type="PANTHER" id="PTHR46605:SF2">
    <property type="entry name" value="TNFR-CYS DOMAIN-CONTAINING PROTEIN"/>
    <property type="match status" value="1"/>
</dbReference>
<keyword evidence="6" id="KW-1185">Reference proteome</keyword>
<feature type="repeat" description="TNFR-Cys" evidence="1">
    <location>
        <begin position="27"/>
        <end position="69"/>
    </location>
</feature>
<dbReference type="PROSITE" id="PS50050">
    <property type="entry name" value="TNFR_NGFR_2"/>
    <property type="match status" value="2"/>
</dbReference>
<dbReference type="GeneID" id="100887974"/>
<dbReference type="SUPFAM" id="SSF57586">
    <property type="entry name" value="TNF receptor-like"/>
    <property type="match status" value="1"/>
</dbReference>
<protein>
    <recommendedName>
        <fullName evidence="4">TNFR-Cys domain-containing protein</fullName>
    </recommendedName>
</protein>
<dbReference type="PROSITE" id="PS00652">
    <property type="entry name" value="TNFR_NGFR_1"/>
    <property type="match status" value="1"/>
</dbReference>
<evidence type="ECO:0000256" key="3">
    <source>
        <dbReference type="SAM" id="SignalP"/>
    </source>
</evidence>
<dbReference type="Gene3D" id="2.10.50.10">
    <property type="entry name" value="Tumor Necrosis Factor Receptor, subunit A, domain 2"/>
    <property type="match status" value="2"/>
</dbReference>
<dbReference type="EnsemblMetazoa" id="XM_011679521">
    <property type="protein sequence ID" value="XP_011677823"/>
    <property type="gene ID" value="LOC100887974"/>
</dbReference>
<dbReference type="PANTHER" id="PTHR46605">
    <property type="entry name" value="TUMOR NECROSIS FACTOR RECEPTOR"/>
    <property type="match status" value="1"/>
</dbReference>
<dbReference type="FunCoup" id="A0A7M7HHW4">
    <property type="interactions" value="708"/>
</dbReference>
<dbReference type="AlphaFoldDB" id="A0A7M7HHW4"/>
<keyword evidence="2" id="KW-0812">Transmembrane</keyword>
<dbReference type="GO" id="GO:0007266">
    <property type="term" value="P:Rho protein signal transduction"/>
    <property type="evidence" value="ECO:0000318"/>
    <property type="project" value="GO_Central"/>
</dbReference>
<feature type="transmembrane region" description="Helical" evidence="2">
    <location>
        <begin position="278"/>
        <end position="300"/>
    </location>
</feature>
<feature type="domain" description="TNFR-Cys" evidence="4">
    <location>
        <begin position="27"/>
        <end position="69"/>
    </location>
</feature>
<dbReference type="InterPro" id="IPR052302">
    <property type="entry name" value="Neurotrophin_rcpt-DD"/>
</dbReference>
<feature type="disulfide bond" evidence="1">
    <location>
        <begin position="51"/>
        <end position="69"/>
    </location>
</feature>
<dbReference type="GO" id="GO:0005886">
    <property type="term" value="C:plasma membrane"/>
    <property type="evidence" value="ECO:0000318"/>
    <property type="project" value="GO_Central"/>
</dbReference>
<feature type="signal peptide" evidence="3">
    <location>
        <begin position="1"/>
        <end position="20"/>
    </location>
</feature>
<feature type="chain" id="PRO_5029753754" description="TNFR-Cys domain-containing protein" evidence="3">
    <location>
        <begin position="21"/>
        <end position="352"/>
    </location>
</feature>
<dbReference type="RefSeq" id="XP_011677823.2">
    <property type="nucleotide sequence ID" value="XM_011679521.2"/>
</dbReference>
<feature type="repeat" description="TNFR-Cys" evidence="1">
    <location>
        <begin position="71"/>
        <end position="110"/>
    </location>
</feature>
<sequence>MLFLVFILMMVLLNCDWTSAQMRDVAMCDPGYYAEALMTNSVYPCMPCSRCPPGHYQVKSCNATQDAMCATCPTNTYSDRWTTLSACKPCTVCNRYQLHNACTSKKDTLCRTKCLAGYYFDPASHRCRRCSLCPELDGDRVYECTQQEGSGKYQCREGSVLRARRVDTNPLLNNNHTENEMTELLLPNLAKPGELSTDRMATDLSNSEERHSPEGVDSMRKENFLMSTLPVLQTTGAISRSAVISSSAPTSTMPWATTGLRQPSSSTSKRRSVTANEVLMVIGIIAASCLVSFVTTYVTCHFLMKRGIVKSGDATVGFARGREPVKGWFAVPRGDVVMDLDATLRRTSIDMI</sequence>
<dbReference type="KEGG" id="spu:100887974"/>
<reference evidence="5" key="2">
    <citation type="submission" date="2021-01" db="UniProtKB">
        <authorList>
            <consortium name="EnsemblMetazoa"/>
        </authorList>
    </citation>
    <scope>IDENTIFICATION</scope>
</reference>
<evidence type="ECO:0000256" key="2">
    <source>
        <dbReference type="SAM" id="Phobius"/>
    </source>
</evidence>
<evidence type="ECO:0000256" key="1">
    <source>
        <dbReference type="PROSITE-ProRule" id="PRU00206"/>
    </source>
</evidence>
<comment type="caution">
    <text evidence="1">Lacks conserved residue(s) required for the propagation of feature annotation.</text>
</comment>
<accession>A0A7M7HHW4</accession>
<dbReference type="SMART" id="SM00208">
    <property type="entry name" value="TNFR"/>
    <property type="match status" value="3"/>
</dbReference>
<feature type="domain" description="TNFR-Cys" evidence="4">
    <location>
        <begin position="71"/>
        <end position="110"/>
    </location>
</feature>
<keyword evidence="1" id="KW-1015">Disulfide bond</keyword>
<reference evidence="6" key="1">
    <citation type="submission" date="2015-02" db="EMBL/GenBank/DDBJ databases">
        <title>Genome sequencing for Strongylocentrotus purpuratus.</title>
        <authorList>
            <person name="Murali S."/>
            <person name="Liu Y."/>
            <person name="Vee V."/>
            <person name="English A."/>
            <person name="Wang M."/>
            <person name="Skinner E."/>
            <person name="Han Y."/>
            <person name="Muzny D.M."/>
            <person name="Worley K.C."/>
            <person name="Gibbs R.A."/>
        </authorList>
    </citation>
    <scope>NUCLEOTIDE SEQUENCE</scope>
</reference>
<keyword evidence="2" id="KW-0472">Membrane</keyword>
<dbReference type="OrthoDB" id="10048028at2759"/>
<dbReference type="GO" id="GO:0005035">
    <property type="term" value="F:death receptor activity"/>
    <property type="evidence" value="ECO:0000318"/>
    <property type="project" value="GO_Central"/>
</dbReference>
<evidence type="ECO:0000313" key="6">
    <source>
        <dbReference type="Proteomes" id="UP000007110"/>
    </source>
</evidence>
<evidence type="ECO:0000259" key="4">
    <source>
        <dbReference type="PROSITE" id="PS50050"/>
    </source>
</evidence>
<dbReference type="Proteomes" id="UP000007110">
    <property type="component" value="Unassembled WGS sequence"/>
</dbReference>
<keyword evidence="3" id="KW-0732">Signal</keyword>
<dbReference type="GO" id="GO:0048406">
    <property type="term" value="F:nerve growth factor binding"/>
    <property type="evidence" value="ECO:0000318"/>
    <property type="project" value="GO_Central"/>
</dbReference>
<feature type="disulfide bond" evidence="1">
    <location>
        <begin position="72"/>
        <end position="87"/>
    </location>
</feature>